<comment type="similarity">
    <text evidence="2">Belongs to the type IA topoisomerase family.</text>
</comment>
<keyword evidence="5" id="KW-0238">DNA-binding</keyword>
<evidence type="ECO:0000256" key="5">
    <source>
        <dbReference type="ARBA" id="ARBA00023125"/>
    </source>
</evidence>
<dbReference type="CDD" id="cd00186">
    <property type="entry name" value="TOP1Ac"/>
    <property type="match status" value="1"/>
</dbReference>
<feature type="region of interest" description="Disordered" evidence="7">
    <location>
        <begin position="274"/>
        <end position="293"/>
    </location>
</feature>
<comment type="catalytic activity">
    <reaction evidence="1">
        <text>ATP-independent breakage of single-stranded DNA, followed by passage and rejoining.</text>
        <dbReference type="EC" id="5.6.2.1"/>
    </reaction>
</comment>
<dbReference type="Pfam" id="PF01751">
    <property type="entry name" value="Toprim"/>
    <property type="match status" value="1"/>
</dbReference>
<dbReference type="InterPro" id="IPR023405">
    <property type="entry name" value="Topo_IA_core_domain"/>
</dbReference>
<dbReference type="EC" id="5.6.2.1" evidence="3"/>
<dbReference type="PROSITE" id="PS52039">
    <property type="entry name" value="TOPO_IA_2"/>
    <property type="match status" value="1"/>
</dbReference>
<evidence type="ECO:0000256" key="1">
    <source>
        <dbReference type="ARBA" id="ARBA00000213"/>
    </source>
</evidence>
<reference evidence="10" key="1">
    <citation type="submission" date="2018-05" db="EMBL/GenBank/DDBJ databases">
        <authorList>
            <person name="Lanie J.A."/>
            <person name="Ng W.-L."/>
            <person name="Kazmierczak K.M."/>
            <person name="Andrzejewski T.M."/>
            <person name="Davidsen T.M."/>
            <person name="Wayne K.J."/>
            <person name="Tettelin H."/>
            <person name="Glass J.I."/>
            <person name="Rusch D."/>
            <person name="Podicherti R."/>
            <person name="Tsui H.-C.T."/>
            <person name="Winkler M.E."/>
        </authorList>
    </citation>
    <scope>NUCLEOTIDE SEQUENCE</scope>
</reference>
<dbReference type="AlphaFoldDB" id="A0A381SLM9"/>
<dbReference type="GO" id="GO:0006265">
    <property type="term" value="P:DNA topological change"/>
    <property type="evidence" value="ECO:0007669"/>
    <property type="project" value="InterPro"/>
</dbReference>
<dbReference type="InterPro" id="IPR013825">
    <property type="entry name" value="Topo_IA_cen_sub2"/>
</dbReference>
<keyword evidence="6" id="KW-0413">Isomerase</keyword>
<dbReference type="GO" id="GO:0003917">
    <property type="term" value="F:DNA topoisomerase type I (single strand cut, ATP-independent) activity"/>
    <property type="evidence" value="ECO:0007669"/>
    <property type="project" value="UniProtKB-EC"/>
</dbReference>
<dbReference type="Gene3D" id="1.10.460.10">
    <property type="entry name" value="Topoisomerase I, domain 2"/>
    <property type="match status" value="1"/>
</dbReference>
<proteinExistence type="inferred from homology"/>
<sequence length="769" mass="85752">MVRTGTGNLEVNSEAGNMKLIILESKAKARTIKRYLGKGWMVEACNGHVQDLPSNAGTKDSSKALWASKPGELPNPPWMWTVRAESIVEKIISKASASGVKEVFIATDPDREGEFIAWRLKIIFSEFPSVTRVSFNEITKQAVTDALNDPRTLDMDLVKAAMVRRFMDRLVGFRCSKFCRSWKLRSMGRVQTPSLGFVVERELEREAHVPKEYHSVFVDSNGVNLKVKFHEKTDSESWTGDDGKHHPDRTSNSKLAESAHDALRKSNSLRVESVDDGRVRRRPQPPFTTDTMLQSANSNLGWSISKTSSIASSLYQAGHITYIRTDSTRTNADARESIRDFISRKFGVNHLGDGVGESDKSSKSKVQDAHEAIRPTDPNVEAIEPNKDEAALYSLVWARFAASQMSDSVRQRRRVVMSCEGLDLPLFGTSSWRTHAGWEAVFSRYMSNVATKPPASGFKIGSAWAFDGEPTLTTDVTKPPRRFSESSIILQMKSAGIGRPSTYVSTVSKLVDRGYVDKDGRTLSPTSNGRLLWLDVVPHYNEDTLIVDGLFTSEFTSSMEDRLDKIELGDADAATTWDDFVDVFRKMHNNALERRRKKPTLRQLQYLDSMTSRMTEEEKREIIGIDDIGALSGDEIRGIIDSLSDQRHGVLPASEKQVALIIRLADKLAIELDAFLNEQGIIELDSLTGGRDGTASDVIEKLIDLDNSSPATEKQISTIRSMSENLALPVEEAVELVRSESIDTLAKMDASSLIDILKKRIRSKRRGKL</sequence>
<dbReference type="GO" id="GO:0003677">
    <property type="term" value="F:DNA binding"/>
    <property type="evidence" value="ECO:0007669"/>
    <property type="project" value="UniProtKB-KW"/>
</dbReference>
<dbReference type="PANTHER" id="PTHR42785">
    <property type="entry name" value="DNA TOPOISOMERASE, TYPE IA, CORE"/>
    <property type="match status" value="1"/>
</dbReference>
<organism evidence="10">
    <name type="scientific">marine metagenome</name>
    <dbReference type="NCBI Taxonomy" id="408172"/>
    <lineage>
        <taxon>unclassified sequences</taxon>
        <taxon>metagenomes</taxon>
        <taxon>ecological metagenomes</taxon>
    </lineage>
</organism>
<dbReference type="InterPro" id="IPR000380">
    <property type="entry name" value="Topo_IA"/>
</dbReference>
<accession>A0A381SLM9</accession>
<dbReference type="Gene3D" id="1.10.290.10">
    <property type="entry name" value="Topoisomerase I, domain 4"/>
    <property type="match status" value="1"/>
</dbReference>
<evidence type="ECO:0000256" key="3">
    <source>
        <dbReference type="ARBA" id="ARBA00012891"/>
    </source>
</evidence>
<name>A0A381SLM9_9ZZZZ</name>
<dbReference type="Pfam" id="PF01131">
    <property type="entry name" value="Topoisom_bac"/>
    <property type="match status" value="1"/>
</dbReference>
<evidence type="ECO:0000256" key="7">
    <source>
        <dbReference type="SAM" id="MobiDB-lite"/>
    </source>
</evidence>
<feature type="compositionally biased region" description="Basic and acidic residues" evidence="7">
    <location>
        <begin position="234"/>
        <end position="264"/>
    </location>
</feature>
<dbReference type="InterPro" id="IPR013824">
    <property type="entry name" value="Topo_IA_cen_sub1"/>
</dbReference>
<gene>
    <name evidence="10" type="ORF">METZ01_LOCUS57770</name>
</gene>
<evidence type="ECO:0000256" key="6">
    <source>
        <dbReference type="ARBA" id="ARBA00023235"/>
    </source>
</evidence>
<feature type="region of interest" description="Disordered" evidence="7">
    <location>
        <begin position="234"/>
        <end position="269"/>
    </location>
</feature>
<evidence type="ECO:0000256" key="2">
    <source>
        <dbReference type="ARBA" id="ARBA00009446"/>
    </source>
</evidence>
<dbReference type="Gene3D" id="3.40.50.140">
    <property type="match status" value="1"/>
</dbReference>
<evidence type="ECO:0000256" key="4">
    <source>
        <dbReference type="ARBA" id="ARBA00023029"/>
    </source>
</evidence>
<protein>
    <recommendedName>
        <fullName evidence="3">DNA topoisomerase</fullName>
        <ecNumber evidence="3">5.6.2.1</ecNumber>
    </recommendedName>
</protein>
<dbReference type="PANTHER" id="PTHR42785:SF1">
    <property type="entry name" value="DNA TOPOISOMERASE"/>
    <property type="match status" value="1"/>
</dbReference>
<keyword evidence="4" id="KW-0799">Topoisomerase</keyword>
<evidence type="ECO:0000259" key="9">
    <source>
        <dbReference type="PROSITE" id="PS52039"/>
    </source>
</evidence>
<dbReference type="SMART" id="SM00436">
    <property type="entry name" value="TOP1Bc"/>
    <property type="match status" value="1"/>
</dbReference>
<dbReference type="InterPro" id="IPR006171">
    <property type="entry name" value="TOPRIM_dom"/>
</dbReference>
<dbReference type="PRINTS" id="PR00417">
    <property type="entry name" value="PRTPISMRASEI"/>
</dbReference>
<dbReference type="SUPFAM" id="SSF56712">
    <property type="entry name" value="Prokaryotic type I DNA topoisomerase"/>
    <property type="match status" value="1"/>
</dbReference>
<dbReference type="Gene3D" id="2.70.20.10">
    <property type="entry name" value="Topoisomerase I, domain 3"/>
    <property type="match status" value="1"/>
</dbReference>
<evidence type="ECO:0000313" key="10">
    <source>
        <dbReference type="EMBL" id="SVA04916.1"/>
    </source>
</evidence>
<evidence type="ECO:0000259" key="8">
    <source>
        <dbReference type="PROSITE" id="PS50880"/>
    </source>
</evidence>
<dbReference type="InterPro" id="IPR003602">
    <property type="entry name" value="Topo_IA_DNA-bd_dom"/>
</dbReference>
<feature type="domain" description="Toprim" evidence="8">
    <location>
        <begin position="18"/>
        <end position="139"/>
    </location>
</feature>
<dbReference type="SMART" id="SM00437">
    <property type="entry name" value="TOP1Ac"/>
    <property type="match status" value="1"/>
</dbReference>
<dbReference type="PROSITE" id="PS50880">
    <property type="entry name" value="TOPRIM"/>
    <property type="match status" value="1"/>
</dbReference>
<dbReference type="InterPro" id="IPR003601">
    <property type="entry name" value="Topo_IA_2"/>
</dbReference>
<dbReference type="EMBL" id="UINC01003278">
    <property type="protein sequence ID" value="SVA04916.1"/>
    <property type="molecule type" value="Genomic_DNA"/>
</dbReference>
<dbReference type="InterPro" id="IPR013497">
    <property type="entry name" value="Topo_IA_cen"/>
</dbReference>
<dbReference type="InterPro" id="IPR013826">
    <property type="entry name" value="Topo_IA_cen_sub3"/>
</dbReference>
<dbReference type="SMART" id="SM00493">
    <property type="entry name" value="TOPRIM"/>
    <property type="match status" value="1"/>
</dbReference>
<feature type="domain" description="Topo IA-type catalytic" evidence="9">
    <location>
        <begin position="154"/>
        <end position="588"/>
    </location>
</feature>